<evidence type="ECO:0000313" key="1">
    <source>
        <dbReference type="EMBL" id="RUR72360.1"/>
    </source>
</evidence>
<dbReference type="EMBL" id="RSCJ01000050">
    <property type="protein sequence ID" value="RUR72360.1"/>
    <property type="molecule type" value="Genomic_DNA"/>
</dbReference>
<sequence>MSKAVENGALALTTTTGKVISGNRAYLRELKAKIPATMTASQKLTVNQGYLIANLEGLKRSRRFWEELGFTIVDRDCRLPFDCKFNYTLTQLNLKISFEKTYYRLFPILGYEIPDFFKKSGI</sequence>
<dbReference type="Proteomes" id="UP000268857">
    <property type="component" value="Unassembled WGS sequence"/>
</dbReference>
<evidence type="ECO:0000313" key="2">
    <source>
        <dbReference type="Proteomes" id="UP000268857"/>
    </source>
</evidence>
<keyword evidence="2" id="KW-1185">Reference proteome</keyword>
<comment type="caution">
    <text evidence="1">The sequence shown here is derived from an EMBL/GenBank/DDBJ whole genome shotgun (WGS) entry which is preliminary data.</text>
</comment>
<name>A0A3S0ZGC2_CHLFR</name>
<dbReference type="AlphaFoldDB" id="A0A3S0ZGC2"/>
<organism evidence="1 2">
    <name type="scientific">Chlorogloeopsis fritschii PCC 6912</name>
    <dbReference type="NCBI Taxonomy" id="211165"/>
    <lineage>
        <taxon>Bacteria</taxon>
        <taxon>Bacillati</taxon>
        <taxon>Cyanobacteriota</taxon>
        <taxon>Cyanophyceae</taxon>
        <taxon>Nostocales</taxon>
        <taxon>Chlorogloeopsidaceae</taxon>
        <taxon>Chlorogloeopsis</taxon>
    </lineage>
</organism>
<reference evidence="1 2" key="1">
    <citation type="journal article" date="2019" name="Genome Biol. Evol.">
        <title>Day and night: Metabolic profiles and evolutionary relationships of six axenic non-marine cyanobacteria.</title>
        <authorList>
            <person name="Will S.E."/>
            <person name="Henke P."/>
            <person name="Boedeker C."/>
            <person name="Huang S."/>
            <person name="Brinkmann H."/>
            <person name="Rohde M."/>
            <person name="Jarek M."/>
            <person name="Friedl T."/>
            <person name="Seufert S."/>
            <person name="Schumacher M."/>
            <person name="Overmann J."/>
            <person name="Neumann-Schaal M."/>
            <person name="Petersen J."/>
        </authorList>
    </citation>
    <scope>NUCLEOTIDE SEQUENCE [LARGE SCALE GENOMIC DNA]</scope>
    <source>
        <strain evidence="1 2">PCC 6912</strain>
    </source>
</reference>
<gene>
    <name evidence="1" type="ORF">PCC6912_63380</name>
</gene>
<proteinExistence type="predicted"/>
<protein>
    <submittedName>
        <fullName evidence="1">Uncharacterized protein</fullName>
    </submittedName>
</protein>
<accession>A0A3S0ZGC2</accession>